<dbReference type="EMBL" id="AP018448">
    <property type="protein sequence ID" value="BBC29837.1"/>
    <property type="molecule type" value="Genomic_DNA"/>
</dbReference>
<sequence>MSSPTTSLRTALVLGAPGPDTSLPADCDAAGNTVESRSPPTEEAVAVPGDTNLDAPAEQITRAHHAVLLANHGPVVTAPALQRQTAALAPIPS</sequence>
<evidence type="ECO:0000313" key="1">
    <source>
        <dbReference type="EMBL" id="BBC29837.1"/>
    </source>
</evidence>
<evidence type="ECO:0008006" key="3">
    <source>
        <dbReference type="Google" id="ProtNLM"/>
    </source>
</evidence>
<gene>
    <name evidence="1" type="ORF">SGFS_011310</name>
</gene>
<proteinExistence type="predicted"/>
<evidence type="ECO:0000313" key="2">
    <source>
        <dbReference type="Proteomes" id="UP001321542"/>
    </source>
</evidence>
<protein>
    <recommendedName>
        <fullName evidence="3">Class II aldolase/adducin N-terminal domain-containing protein</fullName>
    </recommendedName>
</protein>
<name>A0ABN5VAR5_9ACTN</name>
<reference evidence="1 2" key="2">
    <citation type="journal article" date="2023" name="ChemBioChem">
        <title>Acyltransferase Domain Exchange between Two Independent Type I Polyketide Synthases in the Same Producer Strain of Macrolide Antibiotics.</title>
        <authorList>
            <person name="Kudo F."/>
            <person name="Kishikawa K."/>
            <person name="Tsuboi K."/>
            <person name="Kido T."/>
            <person name="Usui T."/>
            <person name="Hashimoto J."/>
            <person name="Shin-Ya K."/>
            <person name="Miyanaga A."/>
            <person name="Eguchi T."/>
        </authorList>
    </citation>
    <scope>NUCLEOTIDE SEQUENCE [LARGE SCALE GENOMIC DNA]</scope>
    <source>
        <strain evidence="1 2">A-8890</strain>
    </source>
</reference>
<dbReference type="Proteomes" id="UP001321542">
    <property type="component" value="Chromosome"/>
</dbReference>
<keyword evidence="2" id="KW-1185">Reference proteome</keyword>
<accession>A0ABN5VAR5</accession>
<reference evidence="1 2" key="1">
    <citation type="journal article" date="2010" name="ChemBioChem">
        <title>Cloning and characterization of the biosynthetic gene cluster of 16-membered macrolide antibiotic FD-891: involvement of a dual functional cytochrome P450 monooxygenase catalyzing epoxidation and hydroxylation.</title>
        <authorList>
            <person name="Kudo F."/>
            <person name="Motegi A."/>
            <person name="Mizoue K."/>
            <person name="Eguchi T."/>
        </authorList>
    </citation>
    <scope>NUCLEOTIDE SEQUENCE [LARGE SCALE GENOMIC DNA]</scope>
    <source>
        <strain evidence="1 2">A-8890</strain>
    </source>
</reference>
<dbReference type="RefSeq" id="WP_286248064.1">
    <property type="nucleotide sequence ID" value="NZ_AP018448.1"/>
</dbReference>
<organism evidence="1 2">
    <name type="scientific">Streptomyces graminofaciens</name>
    <dbReference type="NCBI Taxonomy" id="68212"/>
    <lineage>
        <taxon>Bacteria</taxon>
        <taxon>Bacillati</taxon>
        <taxon>Actinomycetota</taxon>
        <taxon>Actinomycetes</taxon>
        <taxon>Kitasatosporales</taxon>
        <taxon>Streptomycetaceae</taxon>
        <taxon>Streptomyces</taxon>
    </lineage>
</organism>